<dbReference type="AlphaFoldDB" id="A0A414LGG3"/>
<dbReference type="EMBL" id="QSKV01000003">
    <property type="protein sequence ID" value="RHE93725.1"/>
    <property type="molecule type" value="Genomic_DNA"/>
</dbReference>
<evidence type="ECO:0000313" key="1">
    <source>
        <dbReference type="EMBL" id="RHE93725.1"/>
    </source>
</evidence>
<dbReference type="RefSeq" id="WP_118221332.1">
    <property type="nucleotide sequence ID" value="NZ_JADNIJ010000011.1"/>
</dbReference>
<reference evidence="1 2" key="1">
    <citation type="submission" date="2018-08" db="EMBL/GenBank/DDBJ databases">
        <title>A genome reference for cultivated species of the human gut microbiota.</title>
        <authorList>
            <person name="Zou Y."/>
            <person name="Xue W."/>
            <person name="Luo G."/>
        </authorList>
    </citation>
    <scope>NUCLEOTIDE SEQUENCE [LARGE SCALE GENOMIC DNA]</scope>
    <source>
        <strain evidence="1 2">AM27-17</strain>
    </source>
</reference>
<protein>
    <recommendedName>
        <fullName evidence="3">Thymidylate kinase</fullName>
    </recommendedName>
</protein>
<dbReference type="Gene3D" id="3.40.50.300">
    <property type="entry name" value="P-loop containing nucleotide triphosphate hydrolases"/>
    <property type="match status" value="1"/>
</dbReference>
<organism evidence="1 2">
    <name type="scientific">Bacteroides intestinalis</name>
    <dbReference type="NCBI Taxonomy" id="329854"/>
    <lineage>
        <taxon>Bacteria</taxon>
        <taxon>Pseudomonadati</taxon>
        <taxon>Bacteroidota</taxon>
        <taxon>Bacteroidia</taxon>
        <taxon>Bacteroidales</taxon>
        <taxon>Bacteroidaceae</taxon>
        <taxon>Bacteroides</taxon>
    </lineage>
</organism>
<gene>
    <name evidence="1" type="ORF">DW712_06585</name>
</gene>
<sequence>MIHQWTYLHEKFISELFQELENNGICYFILRNYEELPERNLGKDVDIVIAPKSYEKTKKVLLRIMSYFNIQYYQITQFDKMRCWYIMDYVQKFGIHIDIIENEVYKGFEFFSFDHLYKNTQRFKNFVVLNKTMDATMLLIQNIVAYKSLKNKYRITIAENYSHHKDEIDKEIILFWGEKLGHKMIDSLNRSDFDAIVKDARTYEKGAMKSIFYKCPFHTLKGIIRFFCGKFYRIVWCPKKFWRFFAVEAPDGTGKTTFINSLIEELRKYYVSDEGRFCVHHFRPNLLPNLGAAREKAGIKKQDTNFTDPHRAKPVGVFSSVIRMTYYWLDYVIGIPYLLRKEVQYEKYSIYDRYIYDFVVDPQRSRINLPDWLRKLYACMVIQPQIIFILYADFMVIYKRKQELTIDEIARQQMEFKKLASVTSNAVYIDANRSIQEMVDEACKIIFDKFFSKIG</sequence>
<name>A0A414LGG3_9BACE</name>
<accession>A0A414LGG3</accession>
<dbReference type="Proteomes" id="UP000285650">
    <property type="component" value="Unassembled WGS sequence"/>
</dbReference>
<proteinExistence type="predicted"/>
<evidence type="ECO:0008006" key="3">
    <source>
        <dbReference type="Google" id="ProtNLM"/>
    </source>
</evidence>
<dbReference type="SUPFAM" id="SSF52540">
    <property type="entry name" value="P-loop containing nucleoside triphosphate hydrolases"/>
    <property type="match status" value="1"/>
</dbReference>
<dbReference type="InterPro" id="IPR027417">
    <property type="entry name" value="P-loop_NTPase"/>
</dbReference>
<comment type="caution">
    <text evidence="1">The sequence shown here is derived from an EMBL/GenBank/DDBJ whole genome shotgun (WGS) entry which is preliminary data.</text>
</comment>
<evidence type="ECO:0000313" key="2">
    <source>
        <dbReference type="Proteomes" id="UP000285650"/>
    </source>
</evidence>